<dbReference type="EMBL" id="BARU01047252">
    <property type="protein sequence ID" value="GAH97755.1"/>
    <property type="molecule type" value="Genomic_DNA"/>
</dbReference>
<organism evidence="1">
    <name type="scientific">marine sediment metagenome</name>
    <dbReference type="NCBI Taxonomy" id="412755"/>
    <lineage>
        <taxon>unclassified sequences</taxon>
        <taxon>metagenomes</taxon>
        <taxon>ecological metagenomes</taxon>
    </lineage>
</organism>
<protein>
    <submittedName>
        <fullName evidence="1">Uncharacterized protein</fullName>
    </submittedName>
</protein>
<accession>X1KVT8</accession>
<dbReference type="SUPFAM" id="SSF53756">
    <property type="entry name" value="UDP-Glycosyltransferase/glycogen phosphorylase"/>
    <property type="match status" value="1"/>
</dbReference>
<dbReference type="AlphaFoldDB" id="X1KVT8"/>
<feature type="non-terminal residue" evidence="1">
    <location>
        <position position="1"/>
    </location>
</feature>
<gene>
    <name evidence="1" type="ORF">S03H2_70888</name>
</gene>
<reference evidence="1" key="1">
    <citation type="journal article" date="2014" name="Front. Microbiol.">
        <title>High frequency of phylogenetically diverse reductive dehalogenase-homologous genes in deep subseafloor sedimentary metagenomes.</title>
        <authorList>
            <person name="Kawai M."/>
            <person name="Futagami T."/>
            <person name="Toyoda A."/>
            <person name="Takaki Y."/>
            <person name="Nishi S."/>
            <person name="Hori S."/>
            <person name="Arai W."/>
            <person name="Tsubouchi T."/>
            <person name="Morono Y."/>
            <person name="Uchiyama I."/>
            <person name="Ito T."/>
            <person name="Fujiyama A."/>
            <person name="Inagaki F."/>
            <person name="Takami H."/>
        </authorList>
    </citation>
    <scope>NUCLEOTIDE SEQUENCE</scope>
    <source>
        <strain evidence="1">Expedition CK06-06</strain>
    </source>
</reference>
<comment type="caution">
    <text evidence="1">The sequence shown here is derived from an EMBL/GenBank/DDBJ whole genome shotgun (WGS) entry which is preliminary data.</text>
</comment>
<dbReference type="Gene3D" id="3.40.50.2000">
    <property type="entry name" value="Glycogen Phosphorylase B"/>
    <property type="match status" value="1"/>
</dbReference>
<sequence length="110" mass="12911">DNLQGECHIALDDIYHVKHHRSFKQIQEDDRFELIVHSEEKFGFCIAKFTPQQEVVESEVKNILWVRTDSIGDNVLAASMLPHIREKFRDAKIAVLCQEHIAQLYETCRF</sequence>
<feature type="non-terminal residue" evidence="1">
    <location>
        <position position="110"/>
    </location>
</feature>
<name>X1KVT8_9ZZZZ</name>
<proteinExistence type="predicted"/>
<evidence type="ECO:0000313" key="1">
    <source>
        <dbReference type="EMBL" id="GAH97755.1"/>
    </source>
</evidence>